<dbReference type="Proteomes" id="UP000807504">
    <property type="component" value="Unassembled WGS sequence"/>
</dbReference>
<evidence type="ECO:0000313" key="11">
    <source>
        <dbReference type="Proteomes" id="UP000807504"/>
    </source>
</evidence>
<dbReference type="InterPro" id="IPR017946">
    <property type="entry name" value="PLC-like_Pdiesterase_TIM-brl"/>
</dbReference>
<keyword evidence="5" id="KW-0460">Magnesium</keyword>
<dbReference type="PANTHER" id="PTHR13593:SF103">
    <property type="entry name" value="RE10370P"/>
    <property type="match status" value="1"/>
</dbReference>
<sequence length="496" mass="57820">MPISLYKRTGRCSHLQWCLFCFIHASAELLLQNIYRHLVLTLIVNQRYFQNFRSLIEMLLYCFGFFIYFNFVQIAQSNHIINSEQDCYSNSPMAVRVFLTVSSLTASTTTKGVVKRHLEVNWVAPLPIRSDRIHIYRVDPVRDPTAIPILSLEPIDYPGGYYKTDIELSVHTRNLRVSSKYTCLGYWATYKRISGEMVTSTCLRTQPKWMSESAYHLAGLQLSEIMIPGSHDSGSFFYRQEREPFSKYKYAQEVSIFNQLVYGLRYFDLRVGHYGDKFYINHNFLRTEHTVKSILHEVHKFLSLSPKEIIILDFHNFPHGFHNDKIHQKLQKLIVSVLGSHLIPFTDEFENATIGDLWEHKKNILLSYDSDTRNSFFPGVFWPSIPRAWGNKQTAEGLKEYFREFFEKPTPQGLWASMAEITPNTKSIILHPVSGLRVLAEKINRNITHWFRDLYWQKANIVATDYFLGNDIIDVAIRTNRIKGICPESAWSNMTP</sequence>
<dbReference type="AlphaFoldDB" id="A0A8T0E2C1"/>
<keyword evidence="8" id="KW-1133">Transmembrane helix</keyword>
<reference evidence="10" key="2">
    <citation type="submission" date="2020-06" db="EMBL/GenBank/DDBJ databases">
        <authorList>
            <person name="Sheffer M."/>
        </authorList>
    </citation>
    <scope>NUCLEOTIDE SEQUENCE</scope>
</reference>
<dbReference type="InterPro" id="IPR051057">
    <property type="entry name" value="PI-PLC_domain"/>
</dbReference>
<comment type="caution">
    <text evidence="10">The sequence shown here is derived from an EMBL/GenBank/DDBJ whole genome shotgun (WGS) entry which is preliminary data.</text>
</comment>
<proteinExistence type="predicted"/>
<keyword evidence="11" id="KW-1185">Reference proteome</keyword>
<evidence type="ECO:0000256" key="5">
    <source>
        <dbReference type="ARBA" id="ARBA00022842"/>
    </source>
</evidence>
<keyword evidence="6" id="KW-1015">Disulfide bond</keyword>
<evidence type="ECO:0000256" key="4">
    <source>
        <dbReference type="ARBA" id="ARBA00022723"/>
    </source>
</evidence>
<accession>A0A8T0E2C1</accession>
<dbReference type="PANTHER" id="PTHR13593">
    <property type="match status" value="1"/>
</dbReference>
<dbReference type="InterPro" id="IPR000909">
    <property type="entry name" value="PLipase_C_PInositol-sp_X_dom"/>
</dbReference>
<evidence type="ECO:0000256" key="2">
    <source>
        <dbReference type="ARBA" id="ARBA00004613"/>
    </source>
</evidence>
<dbReference type="GO" id="GO:0016829">
    <property type="term" value="F:lyase activity"/>
    <property type="evidence" value="ECO:0007669"/>
    <property type="project" value="UniProtKB-KW"/>
</dbReference>
<dbReference type="GO" id="GO:0008081">
    <property type="term" value="F:phosphoric diester hydrolase activity"/>
    <property type="evidence" value="ECO:0007669"/>
    <property type="project" value="InterPro"/>
</dbReference>
<feature type="transmembrane region" description="Helical" evidence="8">
    <location>
        <begin position="52"/>
        <end position="71"/>
    </location>
</feature>
<dbReference type="GO" id="GO:0005576">
    <property type="term" value="C:extracellular region"/>
    <property type="evidence" value="ECO:0007669"/>
    <property type="project" value="UniProtKB-SubCell"/>
</dbReference>
<dbReference type="SUPFAM" id="SSF51695">
    <property type="entry name" value="PLC-like phosphodiesterases"/>
    <property type="match status" value="1"/>
</dbReference>
<evidence type="ECO:0000259" key="9">
    <source>
        <dbReference type="SMART" id="SM00148"/>
    </source>
</evidence>
<dbReference type="Gene3D" id="3.20.20.190">
    <property type="entry name" value="Phosphatidylinositol (PI) phosphodiesterase"/>
    <property type="match status" value="1"/>
</dbReference>
<evidence type="ECO:0000256" key="7">
    <source>
        <dbReference type="ARBA" id="ARBA00023239"/>
    </source>
</evidence>
<keyword evidence="3" id="KW-0964">Secreted</keyword>
<dbReference type="GO" id="GO:0006629">
    <property type="term" value="P:lipid metabolic process"/>
    <property type="evidence" value="ECO:0007669"/>
    <property type="project" value="InterPro"/>
</dbReference>
<gene>
    <name evidence="10" type="ORF">HNY73_021780</name>
</gene>
<evidence type="ECO:0000313" key="10">
    <source>
        <dbReference type="EMBL" id="KAF8763610.1"/>
    </source>
</evidence>
<evidence type="ECO:0000256" key="6">
    <source>
        <dbReference type="ARBA" id="ARBA00023157"/>
    </source>
</evidence>
<comment type="subcellular location">
    <subcellularLocation>
        <location evidence="2">Secreted</location>
    </subcellularLocation>
</comment>
<evidence type="ECO:0000256" key="1">
    <source>
        <dbReference type="ARBA" id="ARBA00000110"/>
    </source>
</evidence>
<dbReference type="PROSITE" id="PS50007">
    <property type="entry name" value="PIPLC_X_DOMAIN"/>
    <property type="match status" value="1"/>
</dbReference>
<comment type="catalytic activity">
    <reaction evidence="1">
        <text>an N-(acyl)-sphingosylphosphoethanolamine = an N-(acyl)-sphingosyl-1,3-cyclic phosphate + ethanolamine</text>
        <dbReference type="Rhea" id="RHEA:60648"/>
        <dbReference type="ChEBI" id="CHEBI:57603"/>
        <dbReference type="ChEBI" id="CHEBI:143891"/>
        <dbReference type="ChEBI" id="CHEBI:143892"/>
    </reaction>
</comment>
<dbReference type="EMBL" id="JABXBU010002231">
    <property type="protein sequence ID" value="KAF8763610.1"/>
    <property type="molecule type" value="Genomic_DNA"/>
</dbReference>
<keyword evidence="4" id="KW-0479">Metal-binding</keyword>
<keyword evidence="7" id="KW-0456">Lyase</keyword>
<keyword evidence="8" id="KW-0812">Transmembrane</keyword>
<name>A0A8T0E2C1_ARGBR</name>
<dbReference type="GO" id="GO:0046872">
    <property type="term" value="F:metal ion binding"/>
    <property type="evidence" value="ECO:0007669"/>
    <property type="project" value="UniProtKB-KW"/>
</dbReference>
<feature type="domain" description="Phosphatidylinositol-specific phospholipase C X" evidence="9">
    <location>
        <begin position="216"/>
        <end position="369"/>
    </location>
</feature>
<evidence type="ECO:0000256" key="3">
    <source>
        <dbReference type="ARBA" id="ARBA00022525"/>
    </source>
</evidence>
<reference evidence="10" key="1">
    <citation type="journal article" date="2020" name="bioRxiv">
        <title>Chromosome-level reference genome of the European wasp spider Argiope bruennichi: a resource for studies on range expansion and evolutionary adaptation.</title>
        <authorList>
            <person name="Sheffer M.M."/>
            <person name="Hoppe A."/>
            <person name="Krehenwinkel H."/>
            <person name="Uhl G."/>
            <person name="Kuss A.W."/>
            <person name="Jensen L."/>
            <person name="Jensen C."/>
            <person name="Gillespie R.G."/>
            <person name="Hoff K.J."/>
            <person name="Prost S."/>
        </authorList>
    </citation>
    <scope>NUCLEOTIDE SEQUENCE</scope>
</reference>
<organism evidence="10 11">
    <name type="scientific">Argiope bruennichi</name>
    <name type="common">Wasp spider</name>
    <name type="synonym">Aranea bruennichi</name>
    <dbReference type="NCBI Taxonomy" id="94029"/>
    <lineage>
        <taxon>Eukaryota</taxon>
        <taxon>Metazoa</taxon>
        <taxon>Ecdysozoa</taxon>
        <taxon>Arthropoda</taxon>
        <taxon>Chelicerata</taxon>
        <taxon>Arachnida</taxon>
        <taxon>Araneae</taxon>
        <taxon>Araneomorphae</taxon>
        <taxon>Entelegynae</taxon>
        <taxon>Araneoidea</taxon>
        <taxon>Araneidae</taxon>
        <taxon>Argiope</taxon>
    </lineage>
</organism>
<protein>
    <submittedName>
        <fullName evidence="10">PI-PLC X domain-containing protein 1</fullName>
    </submittedName>
</protein>
<keyword evidence="8" id="KW-0472">Membrane</keyword>
<dbReference type="SMART" id="SM00148">
    <property type="entry name" value="PLCXc"/>
    <property type="match status" value="1"/>
</dbReference>
<evidence type="ECO:0000256" key="8">
    <source>
        <dbReference type="SAM" id="Phobius"/>
    </source>
</evidence>